<dbReference type="OrthoDB" id="279025at2"/>
<evidence type="ECO:0000313" key="2">
    <source>
        <dbReference type="EMBL" id="QDT52768.1"/>
    </source>
</evidence>
<dbReference type="GO" id="GO:0046872">
    <property type="term" value="F:metal ion binding"/>
    <property type="evidence" value="ECO:0007669"/>
    <property type="project" value="InterPro"/>
</dbReference>
<dbReference type="Proteomes" id="UP000315700">
    <property type="component" value="Chromosome"/>
</dbReference>
<evidence type="ECO:0000313" key="3">
    <source>
        <dbReference type="Proteomes" id="UP000315700"/>
    </source>
</evidence>
<proteinExistence type="predicted"/>
<name>A0A517S9H1_9PLAN</name>
<dbReference type="InParanoid" id="A0A517S9H1"/>
<evidence type="ECO:0000259" key="1">
    <source>
        <dbReference type="PROSITE" id="PS50846"/>
    </source>
</evidence>
<reference evidence="2 3" key="1">
    <citation type="submission" date="2019-02" db="EMBL/GenBank/DDBJ databases">
        <title>Deep-cultivation of Planctomycetes and their phenomic and genomic characterization uncovers novel biology.</title>
        <authorList>
            <person name="Wiegand S."/>
            <person name="Jogler M."/>
            <person name="Boedeker C."/>
            <person name="Pinto D."/>
            <person name="Vollmers J."/>
            <person name="Rivas-Marin E."/>
            <person name="Kohn T."/>
            <person name="Peeters S.H."/>
            <person name="Heuer A."/>
            <person name="Rast P."/>
            <person name="Oberbeckmann S."/>
            <person name="Bunk B."/>
            <person name="Jeske O."/>
            <person name="Meyerdierks A."/>
            <person name="Storesund J.E."/>
            <person name="Kallscheuer N."/>
            <person name="Luecker S."/>
            <person name="Lage O.M."/>
            <person name="Pohl T."/>
            <person name="Merkel B.J."/>
            <person name="Hornburger P."/>
            <person name="Mueller R.-W."/>
            <person name="Bruemmer F."/>
            <person name="Labrenz M."/>
            <person name="Spormann A.M."/>
            <person name="Op den Camp H."/>
            <person name="Overmann J."/>
            <person name="Amann R."/>
            <person name="Jetten M.S.M."/>
            <person name="Mascher T."/>
            <person name="Medema M.H."/>
            <person name="Devos D.P."/>
            <person name="Kaster A.-K."/>
            <person name="Ovreas L."/>
            <person name="Rohde M."/>
            <person name="Galperin M.Y."/>
            <person name="Jogler C."/>
        </authorList>
    </citation>
    <scope>NUCLEOTIDE SEQUENCE [LARGE SCALE GENOMIC DNA]</scope>
    <source>
        <strain evidence="2 3">Pan44</strain>
    </source>
</reference>
<organism evidence="2 3">
    <name type="scientific">Caulifigura coniformis</name>
    <dbReference type="NCBI Taxonomy" id="2527983"/>
    <lineage>
        <taxon>Bacteria</taxon>
        <taxon>Pseudomonadati</taxon>
        <taxon>Planctomycetota</taxon>
        <taxon>Planctomycetia</taxon>
        <taxon>Planctomycetales</taxon>
        <taxon>Planctomycetaceae</taxon>
        <taxon>Caulifigura</taxon>
    </lineage>
</organism>
<dbReference type="SUPFAM" id="SSF55008">
    <property type="entry name" value="HMA, heavy metal-associated domain"/>
    <property type="match status" value="1"/>
</dbReference>
<dbReference type="AlphaFoldDB" id="A0A517S9H1"/>
<dbReference type="InterPro" id="IPR006121">
    <property type="entry name" value="HMA_dom"/>
</dbReference>
<dbReference type="InterPro" id="IPR036163">
    <property type="entry name" value="HMA_dom_sf"/>
</dbReference>
<dbReference type="Pfam" id="PF00403">
    <property type="entry name" value="HMA"/>
    <property type="match status" value="1"/>
</dbReference>
<dbReference type="Gene3D" id="3.30.70.100">
    <property type="match status" value="1"/>
</dbReference>
<dbReference type="CDD" id="cd00371">
    <property type="entry name" value="HMA"/>
    <property type="match status" value="1"/>
</dbReference>
<sequence length="102" mass="10581">MTVGLIVGLTGLPSNASDTAKSTVVTVGEMCGGCVKKITTRLEKVPGVAKIECDIPMKTVTVTPAAGKELKATTLWDAMAEISKTPKKMVSPAGTFTTRPKS</sequence>
<protein>
    <submittedName>
        <fullName evidence="2">Heavy-metal-associated domain protein</fullName>
    </submittedName>
</protein>
<dbReference type="EMBL" id="CP036271">
    <property type="protein sequence ID" value="QDT52768.1"/>
    <property type="molecule type" value="Genomic_DNA"/>
</dbReference>
<keyword evidence="3" id="KW-1185">Reference proteome</keyword>
<dbReference type="RefSeq" id="WP_145027399.1">
    <property type="nucleotide sequence ID" value="NZ_CP036271.1"/>
</dbReference>
<dbReference type="KEGG" id="ccos:Pan44_07800"/>
<gene>
    <name evidence="2" type="ORF">Pan44_07800</name>
</gene>
<dbReference type="PROSITE" id="PS50846">
    <property type="entry name" value="HMA_2"/>
    <property type="match status" value="1"/>
</dbReference>
<feature type="domain" description="HMA" evidence="1">
    <location>
        <begin position="20"/>
        <end position="90"/>
    </location>
</feature>
<accession>A0A517S9H1</accession>